<dbReference type="EMBL" id="EF200540">
    <property type="protein sequence ID" value="ABU55760.1"/>
    <property type="molecule type" value="Genomic_DNA"/>
</dbReference>
<evidence type="ECO:0000313" key="3">
    <source>
        <dbReference type="EMBL" id="ABU55760.1"/>
    </source>
</evidence>
<evidence type="ECO:0000259" key="2">
    <source>
        <dbReference type="Pfam" id="PF12113"/>
    </source>
</evidence>
<keyword evidence="1" id="KW-0812">Transmembrane</keyword>
<sequence>MFNLKNQFKIIYLCLITFISLLFIFNNKVMAMQNNKNKQKSDVDLMEEAVEELSEGIKYFNKKGIQINLDKIMKLLPKKETNTKKRNITLEEPNLFISKKSNKNKK</sequence>
<dbReference type="InterPro" id="IPR021970">
    <property type="entry name" value="SVM_signal"/>
</dbReference>
<name>A8QWF2_9MOLU</name>
<feature type="domain" description="Sequence-variable mosaic (SVM) signal sequence" evidence="2">
    <location>
        <begin position="1"/>
        <end position="32"/>
    </location>
</feature>
<evidence type="ECO:0000256" key="1">
    <source>
        <dbReference type="SAM" id="Phobius"/>
    </source>
</evidence>
<keyword evidence="1" id="KW-1133">Transmembrane helix</keyword>
<organism evidence="3">
    <name type="scientific">Clover phyllody phytoplasma</name>
    <dbReference type="NCBI Taxonomy" id="35777"/>
    <lineage>
        <taxon>Bacteria</taxon>
        <taxon>Bacillati</taxon>
        <taxon>Mycoplasmatota</taxon>
        <taxon>Mollicutes</taxon>
        <taxon>Acholeplasmatales</taxon>
        <taxon>Acholeplasmataceae</taxon>
        <taxon>Candidatus Phytoplasma</taxon>
        <taxon>16SrI (Aster yellows group)</taxon>
    </lineage>
</organism>
<accession>A8QWF2</accession>
<feature type="transmembrane region" description="Helical" evidence="1">
    <location>
        <begin position="6"/>
        <end position="25"/>
    </location>
</feature>
<proteinExistence type="predicted"/>
<dbReference type="AlphaFoldDB" id="A8QWF2"/>
<protein>
    <recommendedName>
        <fullName evidence="2">Sequence-variable mosaic (SVM) signal sequence domain-containing protein</fullName>
    </recommendedName>
</protein>
<reference evidence="3" key="1">
    <citation type="journal article" date="2007" name="DNA Cell Biol.">
        <title>Sequence-variable mosaics: composites of recurrent transposition characterizing the genomes of phylogenetically diverse phytoplasmas.</title>
        <authorList>
            <person name="Jomantiene R."/>
            <person name="Zhao Y."/>
            <person name="Davis R.E."/>
        </authorList>
    </citation>
    <scope>NUCLEOTIDE SEQUENCE</scope>
    <source>
        <strain evidence="3">CPh</strain>
    </source>
</reference>
<keyword evidence="1" id="KW-0472">Membrane</keyword>
<dbReference type="Pfam" id="PF12113">
    <property type="entry name" value="SVM_signal"/>
    <property type="match status" value="1"/>
</dbReference>